<dbReference type="InterPro" id="IPR057207">
    <property type="entry name" value="FBXL15_LRR"/>
</dbReference>
<dbReference type="InterPro" id="IPR006553">
    <property type="entry name" value="Leu-rich_rpt_Cys-con_subtyp"/>
</dbReference>
<dbReference type="OrthoDB" id="27842at2759"/>
<sequence length="638" mass="72782">MGNSLITSGKPSQRREKRLFERLSCSYAQAPNRMELNMNPLLALARSIAAPPTPPPTPEKWDSEKDRDKDKDIEGHPKAAIELLPNEMWLEIMSYLSYNDLQQLRMVSWRCRDLVHRRRFMEKGKVIVTQHNLEAIHKHAKGKNCYLSFERIELRNLRQCRQLENFLRFVGHEVKHLQVRHAPVFRNLDGKLPNLKVLTIATTSSMDDHHLKAVDGLDMKQFSHLVGFECDGVSLDSSLKMLMLLQLRRSENKVQLRHLQFEFRRNNENALLDVLQDHADTLVCVDLFFSCSPGIDTHVWCQAFENMHNLRTLKLSGNCHLVLLEAVLRAVPESAPIRQLDLTGMLSLTNELLLYIAGKWQSTLKVLDLMFCVQLNANCIDALRQLSGRLEALTMAYCRELTGMGLLQGLAGNINYSLQELHLEETIFLDESSMCQLLERLPNLRRLSLDNCRQAVTDRTMATICQYQTRLRNLNIDYCVKITDKGLMGYGKTPYPISRLRGLKELNLRGCRNVTDSSLKLGLKMPELRALSLGYCSRLTSEGFEAVTQNCPSLEALCVSSCLAVDDETVLNIVSNLKRLRILNLSNCAKLTLQSIHHILAHGHNLVELIACSIDGMDHEQAQRILESQRPQMKQVLL</sequence>
<protein>
    <submittedName>
        <fullName evidence="4">GG21523</fullName>
    </submittedName>
</protein>
<feature type="region of interest" description="Disordered" evidence="2">
    <location>
        <begin position="48"/>
        <end position="72"/>
    </location>
</feature>
<evidence type="ECO:0000259" key="3">
    <source>
        <dbReference type="PROSITE" id="PS50181"/>
    </source>
</evidence>
<dbReference type="EMBL" id="CH954181">
    <property type="protein sequence ID" value="EDV48838.1"/>
    <property type="molecule type" value="Genomic_DNA"/>
</dbReference>
<reference evidence="4 5" key="2">
    <citation type="journal article" date="2008" name="Bioinformatics">
        <title>Assembly reconciliation.</title>
        <authorList>
            <person name="Zimin A.V."/>
            <person name="Smith D.R."/>
            <person name="Sutton G."/>
            <person name="Yorke J.A."/>
        </authorList>
    </citation>
    <scope>NUCLEOTIDE SEQUENCE [LARGE SCALE GENOMIC DNA]</scope>
    <source>
        <strain evidence="4 5">TSC#14021-0224.01</strain>
    </source>
</reference>
<dbReference type="GO" id="GO:0031146">
    <property type="term" value="P:SCF-dependent proteasomal ubiquitin-dependent protein catabolic process"/>
    <property type="evidence" value="ECO:0007669"/>
    <property type="project" value="TreeGrafter"/>
</dbReference>
<dbReference type="SUPFAM" id="SSF81383">
    <property type="entry name" value="F-box domain"/>
    <property type="match status" value="1"/>
</dbReference>
<dbReference type="Gene3D" id="3.80.10.10">
    <property type="entry name" value="Ribonuclease Inhibitor"/>
    <property type="match status" value="3"/>
</dbReference>
<dbReference type="HOGENOM" id="CLU_409560_0_0_1"/>
<dbReference type="SMART" id="SM00367">
    <property type="entry name" value="LRR_CC"/>
    <property type="match status" value="6"/>
</dbReference>
<dbReference type="PhylomeDB" id="B3P0L2"/>
<feature type="compositionally biased region" description="Basic and acidic residues" evidence="2">
    <location>
        <begin position="59"/>
        <end position="72"/>
    </location>
</feature>
<dbReference type="InterPro" id="IPR036047">
    <property type="entry name" value="F-box-like_dom_sf"/>
</dbReference>
<reference evidence="4 5" key="1">
    <citation type="journal article" date="2007" name="Nature">
        <title>Evolution of genes and genomes on the Drosophila phylogeny.</title>
        <authorList>
            <consortium name="Drosophila 12 Genomes Consortium"/>
            <person name="Clark A.G."/>
            <person name="Eisen M.B."/>
            <person name="Smith D.R."/>
            <person name="Bergman C.M."/>
            <person name="Oliver B."/>
            <person name="Markow T.A."/>
            <person name="Kaufman T.C."/>
            <person name="Kellis M."/>
            <person name="Gelbart W."/>
            <person name="Iyer V.N."/>
            <person name="Pollard D.A."/>
            <person name="Sackton T.B."/>
            <person name="Larracuente A.M."/>
            <person name="Singh N.D."/>
            <person name="Abad J.P."/>
            <person name="Abt D.N."/>
            <person name="Adryan B."/>
            <person name="Aguade M."/>
            <person name="Akashi H."/>
            <person name="Anderson W.W."/>
            <person name="Aquadro C.F."/>
            <person name="Ardell D.H."/>
            <person name="Arguello R."/>
            <person name="Artieri C.G."/>
            <person name="Barbash D.A."/>
            <person name="Barker D."/>
            <person name="Barsanti P."/>
            <person name="Batterham P."/>
            <person name="Batzoglou S."/>
            <person name="Begun D."/>
            <person name="Bhutkar A."/>
            <person name="Blanco E."/>
            <person name="Bosak S.A."/>
            <person name="Bradley R.K."/>
            <person name="Brand A.D."/>
            <person name="Brent M.R."/>
            <person name="Brooks A.N."/>
            <person name="Brown R.H."/>
            <person name="Butlin R.K."/>
            <person name="Caggese C."/>
            <person name="Calvi B.R."/>
            <person name="Bernardo de Carvalho A."/>
            <person name="Caspi A."/>
            <person name="Castrezana S."/>
            <person name="Celniker S.E."/>
            <person name="Chang J.L."/>
            <person name="Chapple C."/>
            <person name="Chatterji S."/>
            <person name="Chinwalla A."/>
            <person name="Civetta A."/>
            <person name="Clifton S.W."/>
            <person name="Comeron J.M."/>
            <person name="Costello J.C."/>
            <person name="Coyne J.A."/>
            <person name="Daub J."/>
            <person name="David R.G."/>
            <person name="Delcher A.L."/>
            <person name="Delehaunty K."/>
            <person name="Do C.B."/>
            <person name="Ebling H."/>
            <person name="Edwards K."/>
            <person name="Eickbush T."/>
            <person name="Evans J.D."/>
            <person name="Filipski A."/>
            <person name="Findeiss S."/>
            <person name="Freyhult E."/>
            <person name="Fulton L."/>
            <person name="Fulton R."/>
            <person name="Garcia A.C."/>
            <person name="Gardiner A."/>
            <person name="Garfield D.A."/>
            <person name="Garvin B.E."/>
            <person name="Gibson G."/>
            <person name="Gilbert D."/>
            <person name="Gnerre S."/>
            <person name="Godfrey J."/>
            <person name="Good R."/>
            <person name="Gotea V."/>
            <person name="Gravely B."/>
            <person name="Greenberg A.J."/>
            <person name="Griffiths-Jones S."/>
            <person name="Gross S."/>
            <person name="Guigo R."/>
            <person name="Gustafson E.A."/>
            <person name="Haerty W."/>
            <person name="Hahn M.W."/>
            <person name="Halligan D.L."/>
            <person name="Halpern A.L."/>
            <person name="Halter G.M."/>
            <person name="Han M.V."/>
            <person name="Heger A."/>
            <person name="Hillier L."/>
            <person name="Hinrichs A.S."/>
            <person name="Holmes I."/>
            <person name="Hoskins R.A."/>
            <person name="Hubisz M.J."/>
            <person name="Hultmark D."/>
            <person name="Huntley M.A."/>
            <person name="Jaffe D.B."/>
            <person name="Jagadeeshan S."/>
            <person name="Jeck W.R."/>
            <person name="Johnson J."/>
            <person name="Jones C.D."/>
            <person name="Jordan W.C."/>
            <person name="Karpen G.H."/>
            <person name="Kataoka E."/>
            <person name="Keightley P.D."/>
            <person name="Kheradpour P."/>
            <person name="Kirkness E.F."/>
            <person name="Koerich L.B."/>
            <person name="Kristiansen K."/>
            <person name="Kudrna D."/>
            <person name="Kulathinal R.J."/>
            <person name="Kumar S."/>
            <person name="Kwok R."/>
            <person name="Lander E."/>
            <person name="Langley C.H."/>
            <person name="Lapoint R."/>
            <person name="Lazzaro B.P."/>
            <person name="Lee S.J."/>
            <person name="Levesque L."/>
            <person name="Li R."/>
            <person name="Lin C.F."/>
            <person name="Lin M.F."/>
            <person name="Lindblad-Toh K."/>
            <person name="Llopart A."/>
            <person name="Long M."/>
            <person name="Low L."/>
            <person name="Lozovsky E."/>
            <person name="Lu J."/>
            <person name="Luo M."/>
            <person name="Machado C.A."/>
            <person name="Makalowski W."/>
            <person name="Marzo M."/>
            <person name="Matsuda M."/>
            <person name="Matzkin L."/>
            <person name="McAllister B."/>
            <person name="McBride C.S."/>
            <person name="McKernan B."/>
            <person name="McKernan K."/>
            <person name="Mendez-Lago M."/>
            <person name="Minx P."/>
            <person name="Mollenhauer M.U."/>
            <person name="Montooth K."/>
            <person name="Mount S.M."/>
            <person name="Mu X."/>
            <person name="Myers E."/>
            <person name="Negre B."/>
            <person name="Newfeld S."/>
            <person name="Nielsen R."/>
            <person name="Noor M.A."/>
            <person name="O'Grady P."/>
            <person name="Pachter L."/>
            <person name="Papaceit M."/>
            <person name="Parisi M.J."/>
            <person name="Parisi M."/>
            <person name="Parts L."/>
            <person name="Pedersen J.S."/>
            <person name="Pesole G."/>
            <person name="Phillippy A.M."/>
            <person name="Ponting C.P."/>
            <person name="Pop M."/>
            <person name="Porcelli D."/>
            <person name="Powell J.R."/>
            <person name="Prohaska S."/>
            <person name="Pruitt K."/>
            <person name="Puig M."/>
            <person name="Quesneville H."/>
            <person name="Ram K.R."/>
            <person name="Rand D."/>
            <person name="Rasmussen M.D."/>
            <person name="Reed L.K."/>
            <person name="Reenan R."/>
            <person name="Reily A."/>
            <person name="Remington K.A."/>
            <person name="Rieger T.T."/>
            <person name="Ritchie M.G."/>
            <person name="Robin C."/>
            <person name="Rogers Y.H."/>
            <person name="Rohde C."/>
            <person name="Rozas J."/>
            <person name="Rubenfield M.J."/>
            <person name="Ruiz A."/>
            <person name="Russo S."/>
            <person name="Salzberg S.L."/>
            <person name="Sanchez-Gracia A."/>
            <person name="Saranga D.J."/>
            <person name="Sato H."/>
            <person name="Schaeffer S.W."/>
            <person name="Schatz M.C."/>
            <person name="Schlenke T."/>
            <person name="Schwartz R."/>
            <person name="Segarra C."/>
            <person name="Singh R.S."/>
            <person name="Sirot L."/>
            <person name="Sirota M."/>
            <person name="Sisneros N.B."/>
            <person name="Smith C.D."/>
            <person name="Smith T.F."/>
            <person name="Spieth J."/>
            <person name="Stage D.E."/>
            <person name="Stark A."/>
            <person name="Stephan W."/>
            <person name="Strausberg R.L."/>
            <person name="Strempel S."/>
            <person name="Sturgill D."/>
            <person name="Sutton G."/>
            <person name="Sutton G.G."/>
            <person name="Tao W."/>
            <person name="Teichmann S."/>
            <person name="Tobari Y.N."/>
            <person name="Tomimura Y."/>
            <person name="Tsolas J.M."/>
            <person name="Valente V.L."/>
            <person name="Venter E."/>
            <person name="Venter J.C."/>
            <person name="Vicario S."/>
            <person name="Vieira F.G."/>
            <person name="Vilella A.J."/>
            <person name="Villasante A."/>
            <person name="Walenz B."/>
            <person name="Wang J."/>
            <person name="Wasserman M."/>
            <person name="Watts T."/>
            <person name="Wilson D."/>
            <person name="Wilson R.K."/>
            <person name="Wing R.A."/>
            <person name="Wolfner M.F."/>
            <person name="Wong A."/>
            <person name="Wong G.K."/>
            <person name="Wu C.I."/>
            <person name="Wu G."/>
            <person name="Yamamoto D."/>
            <person name="Yang H.P."/>
            <person name="Yang S.P."/>
            <person name="Yorke J.A."/>
            <person name="Yoshida K."/>
            <person name="Zdobnov E."/>
            <person name="Zhang P."/>
            <person name="Zhang Y."/>
            <person name="Zimin A.V."/>
            <person name="Baldwin J."/>
            <person name="Abdouelleil A."/>
            <person name="Abdulkadir J."/>
            <person name="Abebe A."/>
            <person name="Abera B."/>
            <person name="Abreu J."/>
            <person name="Acer S.C."/>
            <person name="Aftuck L."/>
            <person name="Alexander A."/>
            <person name="An P."/>
            <person name="Anderson E."/>
            <person name="Anderson S."/>
            <person name="Arachi H."/>
            <person name="Azer M."/>
            <person name="Bachantsang P."/>
            <person name="Barry A."/>
            <person name="Bayul T."/>
            <person name="Berlin A."/>
            <person name="Bessette D."/>
            <person name="Bloom T."/>
            <person name="Blye J."/>
            <person name="Boguslavskiy L."/>
            <person name="Bonnet C."/>
            <person name="Boukhgalter B."/>
            <person name="Bourzgui I."/>
            <person name="Brown A."/>
            <person name="Cahill P."/>
            <person name="Channer S."/>
            <person name="Cheshatsang Y."/>
            <person name="Chuda L."/>
            <person name="Citroen M."/>
            <person name="Collymore A."/>
            <person name="Cooke P."/>
            <person name="Costello M."/>
            <person name="D'Aco K."/>
            <person name="Daza R."/>
            <person name="De Haan G."/>
            <person name="DeGray S."/>
            <person name="DeMaso C."/>
            <person name="Dhargay N."/>
            <person name="Dooley K."/>
            <person name="Dooley E."/>
            <person name="Doricent M."/>
            <person name="Dorje P."/>
            <person name="Dorjee K."/>
            <person name="Dupes A."/>
            <person name="Elong R."/>
            <person name="Falk J."/>
            <person name="Farina A."/>
            <person name="Faro S."/>
            <person name="Ferguson D."/>
            <person name="Fisher S."/>
            <person name="Foley C.D."/>
            <person name="Franke A."/>
            <person name="Friedrich D."/>
            <person name="Gadbois L."/>
            <person name="Gearin G."/>
            <person name="Gearin C.R."/>
            <person name="Giannoukos G."/>
            <person name="Goode T."/>
            <person name="Graham J."/>
            <person name="Grandbois E."/>
            <person name="Grewal S."/>
            <person name="Gyaltsen K."/>
            <person name="Hafez N."/>
            <person name="Hagos B."/>
            <person name="Hall J."/>
            <person name="Henson C."/>
            <person name="Hollinger A."/>
            <person name="Honan T."/>
            <person name="Huard M.D."/>
            <person name="Hughes L."/>
            <person name="Hurhula B."/>
            <person name="Husby M.E."/>
            <person name="Kamat A."/>
            <person name="Kanga B."/>
            <person name="Kashin S."/>
            <person name="Khazanovich D."/>
            <person name="Kisner P."/>
            <person name="Lance K."/>
            <person name="Lara M."/>
            <person name="Lee W."/>
            <person name="Lennon N."/>
            <person name="Letendre F."/>
            <person name="LeVine R."/>
            <person name="Lipovsky A."/>
            <person name="Liu X."/>
            <person name="Liu J."/>
            <person name="Liu S."/>
            <person name="Lokyitsang T."/>
            <person name="Lokyitsang Y."/>
            <person name="Lubonja R."/>
            <person name="Lui A."/>
            <person name="MacDonald P."/>
            <person name="Magnisalis V."/>
            <person name="Maru K."/>
            <person name="Matthews C."/>
            <person name="McCusker W."/>
            <person name="McDonough S."/>
            <person name="Mehta T."/>
            <person name="Meldrim J."/>
            <person name="Meneus L."/>
            <person name="Mihai O."/>
            <person name="Mihalev A."/>
            <person name="Mihova T."/>
            <person name="Mittelman R."/>
            <person name="Mlenga V."/>
            <person name="Montmayeur A."/>
            <person name="Mulrain L."/>
            <person name="Navidi A."/>
            <person name="Naylor J."/>
            <person name="Negash T."/>
            <person name="Nguyen T."/>
            <person name="Nguyen N."/>
            <person name="Nicol R."/>
            <person name="Norbu C."/>
            <person name="Norbu N."/>
            <person name="Novod N."/>
            <person name="O'Neill B."/>
            <person name="Osman S."/>
            <person name="Markiewicz E."/>
            <person name="Oyono O.L."/>
            <person name="Patti C."/>
            <person name="Phunkhang P."/>
            <person name="Pierre F."/>
            <person name="Priest M."/>
            <person name="Raghuraman S."/>
            <person name="Rege F."/>
            <person name="Reyes R."/>
            <person name="Rise C."/>
            <person name="Rogov P."/>
            <person name="Ross K."/>
            <person name="Ryan E."/>
            <person name="Settipalli S."/>
            <person name="Shea T."/>
            <person name="Sherpa N."/>
            <person name="Shi L."/>
            <person name="Shih D."/>
            <person name="Sparrow T."/>
            <person name="Spaulding J."/>
            <person name="Stalker J."/>
            <person name="Stange-Thomann N."/>
            <person name="Stavropoulos S."/>
            <person name="Stone C."/>
            <person name="Strader C."/>
            <person name="Tesfaye S."/>
            <person name="Thomson T."/>
            <person name="Thoulutsang Y."/>
            <person name="Thoulutsang D."/>
            <person name="Topham K."/>
            <person name="Topping I."/>
            <person name="Tsamla T."/>
            <person name="Vassiliev H."/>
            <person name="Vo A."/>
            <person name="Wangchuk T."/>
            <person name="Wangdi T."/>
            <person name="Weiand M."/>
            <person name="Wilkinson J."/>
            <person name="Wilson A."/>
            <person name="Yadav S."/>
            <person name="Young G."/>
            <person name="Yu Q."/>
            <person name="Zembek L."/>
            <person name="Zhong D."/>
            <person name="Zimmer A."/>
            <person name="Zwirko Z."/>
            <person name="Jaffe D.B."/>
            <person name="Alvarez P."/>
            <person name="Brockman W."/>
            <person name="Butler J."/>
            <person name="Chin C."/>
            <person name="Gnerre S."/>
            <person name="Grabherr M."/>
            <person name="Kleber M."/>
            <person name="Mauceli E."/>
            <person name="MacCallum I."/>
        </authorList>
    </citation>
    <scope>NUCLEOTIDE SEQUENCE [LARGE SCALE GENOMIC DNA]</scope>
    <source>
        <strain evidence="4 5">TSC#14021-0224.01</strain>
    </source>
</reference>
<organism evidence="4 5">
    <name type="scientific">Drosophila erecta</name>
    <name type="common">Fruit fly</name>
    <dbReference type="NCBI Taxonomy" id="7220"/>
    <lineage>
        <taxon>Eukaryota</taxon>
        <taxon>Metazoa</taxon>
        <taxon>Ecdysozoa</taxon>
        <taxon>Arthropoda</taxon>
        <taxon>Hexapoda</taxon>
        <taxon>Insecta</taxon>
        <taxon>Pterygota</taxon>
        <taxon>Neoptera</taxon>
        <taxon>Endopterygota</taxon>
        <taxon>Diptera</taxon>
        <taxon>Brachycera</taxon>
        <taxon>Muscomorpha</taxon>
        <taxon>Ephydroidea</taxon>
        <taxon>Drosophilidae</taxon>
        <taxon>Drosophila</taxon>
        <taxon>Sophophora</taxon>
    </lineage>
</organism>
<proteinExistence type="predicted"/>
<dbReference type="SMART" id="SM00256">
    <property type="entry name" value="FBOX"/>
    <property type="match status" value="1"/>
</dbReference>
<dbReference type="PANTHER" id="PTHR13318:SF247">
    <property type="entry name" value="GH16156P"/>
    <property type="match status" value="1"/>
</dbReference>
<dbReference type="SUPFAM" id="SSF52047">
    <property type="entry name" value="RNI-like"/>
    <property type="match status" value="2"/>
</dbReference>
<evidence type="ECO:0000313" key="4">
    <source>
        <dbReference type="EMBL" id="EDV48838.1"/>
    </source>
</evidence>
<feature type="domain" description="F-box" evidence="3">
    <location>
        <begin position="78"/>
        <end position="124"/>
    </location>
</feature>
<dbReference type="OMA" id="AQAPNRM"/>
<name>B3P0L2_DROER</name>
<dbReference type="KEGG" id="der:6552692"/>
<dbReference type="PANTHER" id="PTHR13318">
    <property type="entry name" value="PARTNER OF PAIRED, ISOFORM B-RELATED"/>
    <property type="match status" value="1"/>
</dbReference>
<dbReference type="GO" id="GO:0019005">
    <property type="term" value="C:SCF ubiquitin ligase complex"/>
    <property type="evidence" value="ECO:0007669"/>
    <property type="project" value="TreeGrafter"/>
</dbReference>
<dbReference type="Pfam" id="PF25372">
    <property type="entry name" value="DUF7885"/>
    <property type="match status" value="1"/>
</dbReference>
<dbReference type="PROSITE" id="PS50181">
    <property type="entry name" value="FBOX"/>
    <property type="match status" value="1"/>
</dbReference>
<accession>B3P0L2</accession>
<dbReference type="eggNOG" id="KOG1947">
    <property type="taxonomic scope" value="Eukaryota"/>
</dbReference>
<gene>
    <name evidence="4" type="primary">Dere\GG21523</name>
    <name evidence="4" type="ORF">Dere_GG21523</name>
</gene>
<evidence type="ECO:0000256" key="1">
    <source>
        <dbReference type="ARBA" id="ARBA00022786"/>
    </source>
</evidence>
<keyword evidence="5" id="KW-1185">Reference proteome</keyword>
<dbReference type="Proteomes" id="UP000008711">
    <property type="component" value="Unassembled WGS sequence"/>
</dbReference>
<evidence type="ECO:0000256" key="2">
    <source>
        <dbReference type="SAM" id="MobiDB-lite"/>
    </source>
</evidence>
<dbReference type="InterPro" id="IPR001810">
    <property type="entry name" value="F-box_dom"/>
</dbReference>
<dbReference type="CDD" id="cd09917">
    <property type="entry name" value="F-box_SF"/>
    <property type="match status" value="1"/>
</dbReference>
<keyword evidence="1" id="KW-0833">Ubl conjugation pathway</keyword>
<evidence type="ECO:0000313" key="5">
    <source>
        <dbReference type="Proteomes" id="UP000008711"/>
    </source>
</evidence>
<dbReference type="AlphaFoldDB" id="B3P0L2"/>
<dbReference type="InterPro" id="IPR032675">
    <property type="entry name" value="LRR_dom_sf"/>
</dbReference>
<dbReference type="Pfam" id="PF00646">
    <property type="entry name" value="F-box"/>
    <property type="match status" value="1"/>
</dbReference>